<feature type="compositionally biased region" description="Low complexity" evidence="1">
    <location>
        <begin position="27"/>
        <end position="39"/>
    </location>
</feature>
<accession>G3AB36</accession>
<name>G3AB36_9RALS</name>
<evidence type="ECO:0000256" key="1">
    <source>
        <dbReference type="SAM" id="MobiDB-lite"/>
    </source>
</evidence>
<organism evidence="2">
    <name type="scientific">Ralstonia syzygii R24</name>
    <dbReference type="NCBI Taxonomy" id="907261"/>
    <lineage>
        <taxon>Bacteria</taxon>
        <taxon>Pseudomonadati</taxon>
        <taxon>Pseudomonadota</taxon>
        <taxon>Betaproteobacteria</taxon>
        <taxon>Burkholderiales</taxon>
        <taxon>Burkholderiaceae</taxon>
        <taxon>Ralstonia</taxon>
        <taxon>Ralstonia solanacearum species complex</taxon>
    </lineage>
</organism>
<feature type="region of interest" description="Disordered" evidence="1">
    <location>
        <begin position="77"/>
        <end position="102"/>
    </location>
</feature>
<protein>
    <submittedName>
        <fullName evidence="2">Uncharacterized protein</fullName>
    </submittedName>
</protein>
<dbReference type="AlphaFoldDB" id="G3AB36"/>
<feature type="region of interest" description="Disordered" evidence="1">
    <location>
        <begin position="1"/>
        <end position="58"/>
    </location>
</feature>
<evidence type="ECO:0000313" key="2">
    <source>
        <dbReference type="EMBL" id="CCA86725.1"/>
    </source>
</evidence>
<reference evidence="2" key="1">
    <citation type="journal article" date="2011" name="PLoS ONE">
        <title>Ralstonia syzygii, the Blood Disease Bacterium and some Asian R. solanacearum strains form a single genomic species despite divergent lifestyles.</title>
        <authorList>
            <person name="Remenant B."/>
            <person name="de Cambiaire J.C."/>
            <person name="Cellier G."/>
            <person name="Jacobs J.M."/>
            <person name="Mangenot S."/>
            <person name="Barbe V."/>
            <person name="Lajus A."/>
            <person name="Vallenet D."/>
            <person name="Medigue C."/>
            <person name="Fegan M."/>
            <person name="Allen C."/>
            <person name="Prior P."/>
        </authorList>
    </citation>
    <scope>NUCLEOTIDE SEQUENCE</scope>
    <source>
        <strain evidence="2">R24</strain>
    </source>
</reference>
<gene>
    <name evidence="2" type="ORF">RALSY_mp30034</name>
</gene>
<proteinExistence type="predicted"/>
<reference evidence="2" key="2">
    <citation type="submission" date="2011-04" db="EMBL/GenBank/DDBJ databases">
        <authorList>
            <person name="Genoscope - CEA"/>
        </authorList>
    </citation>
    <scope>NUCLEOTIDE SEQUENCE</scope>
    <source>
        <strain evidence="2">R24</strain>
    </source>
</reference>
<sequence>MPVMTSPSPPARSARSGFHPRTPGTKTATASIARRATARNPTHHLRPNPSRSITTIRTRNGTRGVVIGTLSPDFPTRALRPMTLPSGRTDDAYATVNGGFQD</sequence>
<dbReference type="EMBL" id="FR854092">
    <property type="protein sequence ID" value="CCA86725.1"/>
    <property type="molecule type" value="Genomic_DNA"/>
</dbReference>